<keyword evidence="1" id="KW-1133">Transmembrane helix</keyword>
<keyword evidence="3" id="KW-1185">Reference proteome</keyword>
<proteinExistence type="predicted"/>
<reference evidence="2 3" key="1">
    <citation type="submission" date="2016-11" db="EMBL/GenBank/DDBJ databases">
        <authorList>
            <person name="Jaros S."/>
            <person name="Januszkiewicz K."/>
            <person name="Wedrychowicz H."/>
        </authorList>
    </citation>
    <scope>NUCLEOTIDE SEQUENCE [LARGE SCALE GENOMIC DNA]</scope>
    <source>
        <strain evidence="2 3">CGMCC 4.2025</strain>
    </source>
</reference>
<protein>
    <submittedName>
        <fullName evidence="2">Uncharacterized protein</fullName>
    </submittedName>
</protein>
<feature type="transmembrane region" description="Helical" evidence="1">
    <location>
        <begin position="6"/>
        <end position="30"/>
    </location>
</feature>
<dbReference type="AlphaFoldDB" id="A0A1M7F141"/>
<keyword evidence="1" id="KW-0472">Membrane</keyword>
<feature type="transmembrane region" description="Helical" evidence="1">
    <location>
        <begin position="110"/>
        <end position="131"/>
    </location>
</feature>
<sequence length="155" mass="15926">MAEGAWGLVLLARVVGVGAAVALLLVSGVWDSWRTAQHVMLTKGRERGTMTLVDCGDSLCTGPFAPKGTAVARARVTISLPIRHTTGAKIPVAVEPGTDKVVRAGWGGVLFAWVPFGGALLLAAVVLAGGLRMRRTAWALAGLGAALLTGAFLTL</sequence>
<evidence type="ECO:0000256" key="1">
    <source>
        <dbReference type="SAM" id="Phobius"/>
    </source>
</evidence>
<organism evidence="2 3">
    <name type="scientific">Actinacidiphila paucisporea</name>
    <dbReference type="NCBI Taxonomy" id="310782"/>
    <lineage>
        <taxon>Bacteria</taxon>
        <taxon>Bacillati</taxon>
        <taxon>Actinomycetota</taxon>
        <taxon>Actinomycetes</taxon>
        <taxon>Kitasatosporales</taxon>
        <taxon>Streptomycetaceae</taxon>
        <taxon>Actinacidiphila</taxon>
    </lineage>
</organism>
<accession>A0A1M7F141</accession>
<dbReference type="STRING" id="310782.SAMN05216499_107162"/>
<feature type="transmembrane region" description="Helical" evidence="1">
    <location>
        <begin position="137"/>
        <end position="154"/>
    </location>
</feature>
<dbReference type="Proteomes" id="UP000184111">
    <property type="component" value="Unassembled WGS sequence"/>
</dbReference>
<gene>
    <name evidence="2" type="ORF">SAMN05216499_107162</name>
</gene>
<keyword evidence="1" id="KW-0812">Transmembrane</keyword>
<name>A0A1M7F141_9ACTN</name>
<evidence type="ECO:0000313" key="3">
    <source>
        <dbReference type="Proteomes" id="UP000184111"/>
    </source>
</evidence>
<evidence type="ECO:0000313" key="2">
    <source>
        <dbReference type="EMBL" id="SHL97812.1"/>
    </source>
</evidence>
<dbReference type="EMBL" id="FRBI01000007">
    <property type="protein sequence ID" value="SHL97812.1"/>
    <property type="molecule type" value="Genomic_DNA"/>
</dbReference>